<reference evidence="1" key="1">
    <citation type="journal article" date="2015" name="Nature">
        <title>Complex archaea that bridge the gap between prokaryotes and eukaryotes.</title>
        <authorList>
            <person name="Spang A."/>
            <person name="Saw J.H."/>
            <person name="Jorgensen S.L."/>
            <person name="Zaremba-Niedzwiedzka K."/>
            <person name="Martijn J."/>
            <person name="Lind A.E."/>
            <person name="van Eijk R."/>
            <person name="Schleper C."/>
            <person name="Guy L."/>
            <person name="Ettema T.J."/>
        </authorList>
    </citation>
    <scope>NUCLEOTIDE SEQUENCE</scope>
</reference>
<evidence type="ECO:0000313" key="1">
    <source>
        <dbReference type="EMBL" id="KKK98125.1"/>
    </source>
</evidence>
<proteinExistence type="predicted"/>
<gene>
    <name evidence="1" type="ORF">LCGC14_2645870</name>
</gene>
<dbReference type="EMBL" id="LAZR01045752">
    <property type="protein sequence ID" value="KKK98125.1"/>
    <property type="molecule type" value="Genomic_DNA"/>
</dbReference>
<comment type="caution">
    <text evidence="1">The sequence shown here is derived from an EMBL/GenBank/DDBJ whole genome shotgun (WGS) entry which is preliminary data.</text>
</comment>
<accession>A0A0F9AII7</accession>
<sequence>YVATFAGADANKVAHYMLRWESTRGEPGPWSETASATIGA</sequence>
<feature type="non-terminal residue" evidence="1">
    <location>
        <position position="1"/>
    </location>
</feature>
<dbReference type="AlphaFoldDB" id="A0A0F9AII7"/>
<organism evidence="1">
    <name type="scientific">marine sediment metagenome</name>
    <dbReference type="NCBI Taxonomy" id="412755"/>
    <lineage>
        <taxon>unclassified sequences</taxon>
        <taxon>metagenomes</taxon>
        <taxon>ecological metagenomes</taxon>
    </lineage>
</organism>
<protein>
    <submittedName>
        <fullName evidence="1">Uncharacterized protein</fullName>
    </submittedName>
</protein>
<name>A0A0F9AII7_9ZZZZ</name>